<comment type="caution">
    <text evidence="2">The sequence shown here is derived from an EMBL/GenBank/DDBJ whole genome shotgun (WGS) entry which is preliminary data.</text>
</comment>
<evidence type="ECO:0000313" key="2">
    <source>
        <dbReference type="EMBL" id="GMA24819.1"/>
    </source>
</evidence>
<dbReference type="InterPro" id="IPR050266">
    <property type="entry name" value="AB_hydrolase_sf"/>
</dbReference>
<dbReference type="PANTHER" id="PTHR43798:SF33">
    <property type="entry name" value="HYDROLASE, PUTATIVE (AFU_ORTHOLOGUE AFUA_2G14860)-RELATED"/>
    <property type="match status" value="1"/>
</dbReference>
<dbReference type="Proteomes" id="UP001157091">
    <property type="component" value="Unassembled WGS sequence"/>
</dbReference>
<organism evidence="2 3">
    <name type="scientific">Luteimicrobium album</name>
    <dbReference type="NCBI Taxonomy" id="1054550"/>
    <lineage>
        <taxon>Bacteria</taxon>
        <taxon>Bacillati</taxon>
        <taxon>Actinomycetota</taxon>
        <taxon>Actinomycetes</taxon>
        <taxon>Micrococcales</taxon>
        <taxon>Luteimicrobium</taxon>
    </lineage>
</organism>
<dbReference type="Pfam" id="PF12697">
    <property type="entry name" value="Abhydrolase_6"/>
    <property type="match status" value="1"/>
</dbReference>
<sequence length="235" mass="25775">MKLNVRESGEGDKIAVLIHGFNCDSGDWWELTPELLRRGYHVKAVDLRGHGHSPRATSYTLPEYAADVVETIGESPELIIGHSLGAQVTALTVPELLPSKAIYFDPPWSLPEEGAPNLFPDLSAIPSMTDEELAATLRHDFPAWSEKAIEVDVASWRLWDPATAATITDVRLSGMPERALVPSLAIAAEKDTVFAAKDHATAQERGFVVRLAPGLTHSLFRDDFDLVLSLISDWL</sequence>
<dbReference type="RefSeq" id="WP_284293537.1">
    <property type="nucleotide sequence ID" value="NZ_BSUK01000001.1"/>
</dbReference>
<feature type="domain" description="AB hydrolase-1" evidence="1">
    <location>
        <begin position="16"/>
        <end position="226"/>
    </location>
</feature>
<keyword evidence="3" id="KW-1185">Reference proteome</keyword>
<dbReference type="InterPro" id="IPR000073">
    <property type="entry name" value="AB_hydrolase_1"/>
</dbReference>
<proteinExistence type="predicted"/>
<reference evidence="3" key="1">
    <citation type="journal article" date="2019" name="Int. J. Syst. Evol. Microbiol.">
        <title>The Global Catalogue of Microorganisms (GCM) 10K type strain sequencing project: providing services to taxonomists for standard genome sequencing and annotation.</title>
        <authorList>
            <consortium name="The Broad Institute Genomics Platform"/>
            <consortium name="The Broad Institute Genome Sequencing Center for Infectious Disease"/>
            <person name="Wu L."/>
            <person name="Ma J."/>
        </authorList>
    </citation>
    <scope>NUCLEOTIDE SEQUENCE [LARGE SCALE GENOMIC DNA]</scope>
    <source>
        <strain evidence="3">NBRC 106348</strain>
    </source>
</reference>
<evidence type="ECO:0000259" key="1">
    <source>
        <dbReference type="Pfam" id="PF12697"/>
    </source>
</evidence>
<accession>A0ABQ6I224</accession>
<dbReference type="EMBL" id="BSUK01000001">
    <property type="protein sequence ID" value="GMA24819.1"/>
    <property type="molecule type" value="Genomic_DNA"/>
</dbReference>
<evidence type="ECO:0000313" key="3">
    <source>
        <dbReference type="Proteomes" id="UP001157091"/>
    </source>
</evidence>
<dbReference type="PANTHER" id="PTHR43798">
    <property type="entry name" value="MONOACYLGLYCEROL LIPASE"/>
    <property type="match status" value="1"/>
</dbReference>
<dbReference type="InterPro" id="IPR029058">
    <property type="entry name" value="AB_hydrolase_fold"/>
</dbReference>
<dbReference type="Gene3D" id="3.40.50.1820">
    <property type="entry name" value="alpha/beta hydrolase"/>
    <property type="match status" value="1"/>
</dbReference>
<dbReference type="SUPFAM" id="SSF53474">
    <property type="entry name" value="alpha/beta-Hydrolases"/>
    <property type="match status" value="1"/>
</dbReference>
<protein>
    <recommendedName>
        <fullName evidence="1">AB hydrolase-1 domain-containing protein</fullName>
    </recommendedName>
</protein>
<name>A0ABQ6I224_9MICO</name>
<gene>
    <name evidence="2" type="ORF">GCM10025864_25780</name>
</gene>